<sequence length="373" mass="41942">MTSMKQKNQHQRIAILDQMRGVALLGIFLANVPGLSSVDTENLSPVNEVLRSLEEIILTDSTRPLFAFMFGLSLMLLYNRLKTKQINPYPVLFRRLFLLALVGAVHGFAIWSGDILLMYGMAGFFLLLFMNWSAAGLVITAFLFWIGYTIGADVISYFSSYHLSLEAGLKGLLPDSKEPPTGTEYLIIEFSSMVAHISFFLFGMYAYRKGLLTIIEKRRKTMSLLSVLFLVIGLAGKASLYDRIALHPLESFYPFLVTIGMILFIVLLGTSKGSMSKLLVPFTSVGKMAFTNYIMQSLVFVSLFQSSGRTVFINLGIWEEPSYAFALGVGVILFAAQMIFSHLWLKEFSYGPFEWLWRIGTYGKMVSIKRKAE</sequence>
<dbReference type="EMBL" id="CDGG01000001">
    <property type="protein sequence ID" value="CEI83625.1"/>
    <property type="molecule type" value="Genomic_DNA"/>
</dbReference>
<dbReference type="RefSeq" id="WP_042533987.1">
    <property type="nucleotide sequence ID" value="NZ_CDGG01000001.1"/>
</dbReference>
<dbReference type="OrthoDB" id="9807744at2"/>
<dbReference type="AlphaFoldDB" id="A0A0A1ME18"/>
<dbReference type="Proteomes" id="UP000040453">
    <property type="component" value="Unassembled WGS sequence"/>
</dbReference>
<proteinExistence type="predicted"/>
<feature type="domain" description="DUF418" evidence="2">
    <location>
        <begin position="206"/>
        <end position="364"/>
    </location>
</feature>
<keyword evidence="1" id="KW-0812">Transmembrane</keyword>
<reference evidence="3 4" key="1">
    <citation type="submission" date="2014-11" db="EMBL/GenBank/DDBJ databases">
        <authorList>
            <person name="Urmite Genomes Urmite Genomes"/>
        </authorList>
    </citation>
    <scope>NUCLEOTIDE SEQUENCE [LARGE SCALE GENOMIC DNA]</scope>
    <source>
        <strain evidence="3 4">Oc5</strain>
    </source>
</reference>
<feature type="transmembrane region" description="Helical" evidence="1">
    <location>
        <begin position="61"/>
        <end position="79"/>
    </location>
</feature>
<feature type="transmembrane region" description="Helical" evidence="1">
    <location>
        <begin position="117"/>
        <end position="135"/>
    </location>
</feature>
<evidence type="ECO:0000256" key="1">
    <source>
        <dbReference type="SAM" id="Phobius"/>
    </source>
</evidence>
<evidence type="ECO:0000313" key="4">
    <source>
        <dbReference type="Proteomes" id="UP000040453"/>
    </source>
</evidence>
<keyword evidence="1" id="KW-0472">Membrane</keyword>
<keyword evidence="4" id="KW-1185">Reference proteome</keyword>
<dbReference type="STRING" id="545501.BN997_03542"/>
<feature type="transmembrane region" description="Helical" evidence="1">
    <location>
        <begin position="185"/>
        <end position="207"/>
    </location>
</feature>
<organism evidence="3 4">
    <name type="scientific">Oceanobacillus oncorhynchi</name>
    <dbReference type="NCBI Taxonomy" id="545501"/>
    <lineage>
        <taxon>Bacteria</taxon>
        <taxon>Bacillati</taxon>
        <taxon>Bacillota</taxon>
        <taxon>Bacilli</taxon>
        <taxon>Bacillales</taxon>
        <taxon>Bacillaceae</taxon>
        <taxon>Oceanobacillus</taxon>
    </lineage>
</organism>
<name>A0A0A1ME18_9BACI</name>
<keyword evidence="1" id="KW-1133">Transmembrane helix</keyword>
<dbReference type="InterPro" id="IPR052529">
    <property type="entry name" value="Bact_Transport_Assoc"/>
</dbReference>
<dbReference type="Pfam" id="PF04235">
    <property type="entry name" value="DUF418"/>
    <property type="match status" value="1"/>
</dbReference>
<feature type="transmembrane region" description="Helical" evidence="1">
    <location>
        <begin position="142"/>
        <end position="165"/>
    </location>
</feature>
<gene>
    <name evidence="3" type="ORF">BN997_03542</name>
</gene>
<feature type="transmembrane region" description="Helical" evidence="1">
    <location>
        <begin position="222"/>
        <end position="240"/>
    </location>
</feature>
<feature type="transmembrane region" description="Helical" evidence="1">
    <location>
        <begin position="252"/>
        <end position="271"/>
    </location>
</feature>
<accession>A0A0A1ME18</accession>
<protein>
    <recommendedName>
        <fullName evidence="2">DUF418 domain-containing protein</fullName>
    </recommendedName>
</protein>
<dbReference type="PANTHER" id="PTHR30590">
    <property type="entry name" value="INNER MEMBRANE PROTEIN"/>
    <property type="match status" value="1"/>
</dbReference>
<feature type="transmembrane region" description="Helical" evidence="1">
    <location>
        <begin position="278"/>
        <end position="303"/>
    </location>
</feature>
<feature type="transmembrane region" description="Helical" evidence="1">
    <location>
        <begin position="323"/>
        <end position="345"/>
    </location>
</feature>
<feature type="transmembrane region" description="Helical" evidence="1">
    <location>
        <begin position="91"/>
        <end position="111"/>
    </location>
</feature>
<evidence type="ECO:0000259" key="2">
    <source>
        <dbReference type="Pfam" id="PF04235"/>
    </source>
</evidence>
<evidence type="ECO:0000313" key="3">
    <source>
        <dbReference type="EMBL" id="CEI83625.1"/>
    </source>
</evidence>
<dbReference type="InterPro" id="IPR007349">
    <property type="entry name" value="DUF418"/>
</dbReference>
<dbReference type="PANTHER" id="PTHR30590:SF2">
    <property type="entry name" value="INNER MEMBRANE PROTEIN"/>
    <property type="match status" value="1"/>
</dbReference>